<protein>
    <submittedName>
        <fullName evidence="1">15829_t:CDS:1</fullName>
    </submittedName>
</protein>
<feature type="non-terminal residue" evidence="1">
    <location>
        <position position="333"/>
    </location>
</feature>
<evidence type="ECO:0000313" key="1">
    <source>
        <dbReference type="EMBL" id="CAG8539098.1"/>
    </source>
</evidence>
<keyword evidence="2" id="KW-1185">Reference proteome</keyword>
<gene>
    <name evidence="1" type="ORF">ACOLOM_LOCUS4398</name>
</gene>
<comment type="caution">
    <text evidence="1">The sequence shown here is derived from an EMBL/GenBank/DDBJ whole genome shotgun (WGS) entry which is preliminary data.</text>
</comment>
<reference evidence="1" key="1">
    <citation type="submission" date="2021-06" db="EMBL/GenBank/DDBJ databases">
        <authorList>
            <person name="Kallberg Y."/>
            <person name="Tangrot J."/>
            <person name="Rosling A."/>
        </authorList>
    </citation>
    <scope>NUCLEOTIDE SEQUENCE</scope>
    <source>
        <strain evidence="1">CL356</strain>
    </source>
</reference>
<dbReference type="Proteomes" id="UP000789525">
    <property type="component" value="Unassembled WGS sequence"/>
</dbReference>
<proteinExistence type="predicted"/>
<accession>A0ACA9LPM0</accession>
<dbReference type="EMBL" id="CAJVPT010007222">
    <property type="protein sequence ID" value="CAG8539098.1"/>
    <property type="molecule type" value="Genomic_DNA"/>
</dbReference>
<sequence length="333" mass="36806">MKSVYKLVSTVNQFYREINPSTLSGAIDVVVVQQPNGDLACSPFHVRFGKLSVLRPLEKKVEVTVNKQAVDVPMKIGEAGEAFFVFETENVVPEELQTSPLAGPSDPLPNVEEPDFLDLGASAGRTSSILNDDDFGMEDGYEGDIEQKVFEKSLKNSGSISDSINLTDPTSDDVAGGTEVQNAINEECLTVNDRDDKGVNVETLVQHKHQESTLEFHSTLSTLSCFASEVTSDNKFLTGQNSEGPFSDTELDETRKPEKPTERRTHRASPLSDTELEYEPKKPSKEGGEWSWGWGALPVRTSKKIEHWQEGTDELEWQNQENHSDDLSGIEIG</sequence>
<name>A0ACA9LPM0_9GLOM</name>
<evidence type="ECO:0000313" key="2">
    <source>
        <dbReference type="Proteomes" id="UP000789525"/>
    </source>
</evidence>
<organism evidence="1 2">
    <name type="scientific">Acaulospora colombiana</name>
    <dbReference type="NCBI Taxonomy" id="27376"/>
    <lineage>
        <taxon>Eukaryota</taxon>
        <taxon>Fungi</taxon>
        <taxon>Fungi incertae sedis</taxon>
        <taxon>Mucoromycota</taxon>
        <taxon>Glomeromycotina</taxon>
        <taxon>Glomeromycetes</taxon>
        <taxon>Diversisporales</taxon>
        <taxon>Acaulosporaceae</taxon>
        <taxon>Acaulospora</taxon>
    </lineage>
</organism>